<dbReference type="InterPro" id="IPR004254">
    <property type="entry name" value="AdipoR/HlyIII-related"/>
</dbReference>
<evidence type="ECO:0000256" key="1">
    <source>
        <dbReference type="ARBA" id="ARBA00004141"/>
    </source>
</evidence>
<evidence type="ECO:0000256" key="4">
    <source>
        <dbReference type="ARBA" id="ARBA00023136"/>
    </source>
</evidence>
<dbReference type="GO" id="GO:0038023">
    <property type="term" value="F:signaling receptor activity"/>
    <property type="evidence" value="ECO:0007669"/>
    <property type="project" value="TreeGrafter"/>
</dbReference>
<feature type="binding site" evidence="5">
    <location>
        <position position="105"/>
    </location>
    <ligand>
        <name>Zn(2+)</name>
        <dbReference type="ChEBI" id="CHEBI:29105"/>
    </ligand>
</feature>
<accession>A0A5N5Q8W7</accession>
<protein>
    <submittedName>
        <fullName evidence="7">Hemolysin-III-like protein</fullName>
    </submittedName>
</protein>
<sequence>MMWLYMSIAVTTGIAGSILPFQSWFDERKNKKWRVAFYLLCVCSALVPLGHMSYTHSFGRTWEFVLPVVPSLLSYLAGLAFYAAHFPECCFPGWFDWAGSHAAWHIFAIIAPGMRVAGKLELTWMDGVDSIMLEKDTFGYYARSGY</sequence>
<dbReference type="Pfam" id="PF03006">
    <property type="entry name" value="HlyIII"/>
    <property type="match status" value="1"/>
</dbReference>
<proteinExistence type="predicted"/>
<evidence type="ECO:0000256" key="3">
    <source>
        <dbReference type="ARBA" id="ARBA00022989"/>
    </source>
</evidence>
<dbReference type="Proteomes" id="UP000383932">
    <property type="component" value="Unassembled WGS sequence"/>
</dbReference>
<keyword evidence="5" id="KW-0479">Metal-binding</keyword>
<dbReference type="GO" id="GO:0016020">
    <property type="term" value="C:membrane"/>
    <property type="evidence" value="ECO:0007669"/>
    <property type="project" value="UniProtKB-SubCell"/>
</dbReference>
<evidence type="ECO:0000256" key="6">
    <source>
        <dbReference type="SAM" id="Phobius"/>
    </source>
</evidence>
<feature type="binding site" evidence="5">
    <location>
        <position position="101"/>
    </location>
    <ligand>
        <name>Zn(2+)</name>
        <dbReference type="ChEBI" id="CHEBI:29105"/>
    </ligand>
</feature>
<dbReference type="OrthoDB" id="5585746at2759"/>
<comment type="caution">
    <text evidence="7">The sequence shown here is derived from an EMBL/GenBank/DDBJ whole genome shotgun (WGS) entry which is preliminary data.</text>
</comment>
<feature type="transmembrane region" description="Helical" evidence="6">
    <location>
        <begin position="64"/>
        <end position="84"/>
    </location>
</feature>
<dbReference type="AlphaFoldDB" id="A0A5N5Q8W7"/>
<keyword evidence="2 6" id="KW-0812">Transmembrane</keyword>
<keyword evidence="5" id="KW-0862">Zinc</keyword>
<evidence type="ECO:0000313" key="7">
    <source>
        <dbReference type="EMBL" id="KAB5588202.1"/>
    </source>
</evidence>
<keyword evidence="3 6" id="KW-1133">Transmembrane helix</keyword>
<keyword evidence="4 6" id="KW-0472">Membrane</keyword>
<evidence type="ECO:0000313" key="8">
    <source>
        <dbReference type="Proteomes" id="UP000383932"/>
    </source>
</evidence>
<evidence type="ECO:0000256" key="5">
    <source>
        <dbReference type="PIRSR" id="PIRSR604254-1"/>
    </source>
</evidence>
<name>A0A5N5Q8W7_9AGAM</name>
<keyword evidence="8" id="KW-1185">Reference proteome</keyword>
<dbReference type="PANTHER" id="PTHR20855">
    <property type="entry name" value="ADIPOR/PROGESTIN RECEPTOR-RELATED"/>
    <property type="match status" value="1"/>
</dbReference>
<gene>
    <name evidence="7" type="ORF">CTheo_8359</name>
</gene>
<evidence type="ECO:0000256" key="2">
    <source>
        <dbReference type="ARBA" id="ARBA00022692"/>
    </source>
</evidence>
<feature type="transmembrane region" description="Helical" evidence="6">
    <location>
        <begin position="35"/>
        <end position="52"/>
    </location>
</feature>
<comment type="subcellular location">
    <subcellularLocation>
        <location evidence="1">Membrane</location>
        <topology evidence="1">Multi-pass membrane protein</topology>
    </subcellularLocation>
</comment>
<dbReference type="GO" id="GO:0046872">
    <property type="term" value="F:metal ion binding"/>
    <property type="evidence" value="ECO:0007669"/>
    <property type="project" value="UniProtKB-KW"/>
</dbReference>
<dbReference type="PANTHER" id="PTHR20855:SF97">
    <property type="entry name" value="ADIPOR-LIKE RECEPTOR IZH3-RELATED"/>
    <property type="match status" value="1"/>
</dbReference>
<organism evidence="7 8">
    <name type="scientific">Ceratobasidium theobromae</name>
    <dbReference type="NCBI Taxonomy" id="1582974"/>
    <lineage>
        <taxon>Eukaryota</taxon>
        <taxon>Fungi</taxon>
        <taxon>Dikarya</taxon>
        <taxon>Basidiomycota</taxon>
        <taxon>Agaricomycotina</taxon>
        <taxon>Agaricomycetes</taxon>
        <taxon>Cantharellales</taxon>
        <taxon>Ceratobasidiaceae</taxon>
        <taxon>Ceratobasidium</taxon>
    </lineage>
</organism>
<reference evidence="7 8" key="1">
    <citation type="journal article" date="2019" name="Fungal Biol. Biotechnol.">
        <title>Draft genome sequence of fastidious pathogen Ceratobasidium theobromae, which causes vascular-streak dieback in Theobroma cacao.</title>
        <authorList>
            <person name="Ali S.S."/>
            <person name="Asman A."/>
            <person name="Shao J."/>
            <person name="Firmansyah A.P."/>
            <person name="Susilo A.W."/>
            <person name="Rosmana A."/>
            <person name="McMahon P."/>
            <person name="Junaid M."/>
            <person name="Guest D."/>
            <person name="Kheng T.Y."/>
            <person name="Meinhardt L.W."/>
            <person name="Bailey B.A."/>
        </authorList>
    </citation>
    <scope>NUCLEOTIDE SEQUENCE [LARGE SCALE GENOMIC DNA]</scope>
    <source>
        <strain evidence="7 8">CT2</strain>
    </source>
</reference>
<dbReference type="GO" id="GO:0006882">
    <property type="term" value="P:intracellular zinc ion homeostasis"/>
    <property type="evidence" value="ECO:0007669"/>
    <property type="project" value="TreeGrafter"/>
</dbReference>
<dbReference type="EMBL" id="SSOP01000529">
    <property type="protein sequence ID" value="KAB5588202.1"/>
    <property type="molecule type" value="Genomic_DNA"/>
</dbReference>